<dbReference type="EMBL" id="CP095074">
    <property type="protein sequence ID" value="UOQ93899.1"/>
    <property type="molecule type" value="Genomic_DNA"/>
</dbReference>
<evidence type="ECO:0000313" key="9">
    <source>
        <dbReference type="Proteomes" id="UP000831880"/>
    </source>
</evidence>
<keyword evidence="3" id="KW-0560">Oxidoreductase</keyword>
<dbReference type="Gene3D" id="3.40.50.720">
    <property type="entry name" value="NAD(P)-binding Rossmann-like Domain"/>
    <property type="match status" value="1"/>
</dbReference>
<feature type="domain" description="Siroheme synthase central" evidence="7">
    <location>
        <begin position="118"/>
        <end position="142"/>
    </location>
</feature>
<reference evidence="8 9" key="1">
    <citation type="submission" date="2022-04" db="EMBL/GenBank/DDBJ databases">
        <title>Halobacillus sp. isolated from saltern.</title>
        <authorList>
            <person name="Won M."/>
            <person name="Lee C.-M."/>
            <person name="Woen H.-Y."/>
            <person name="Kwon S.-W."/>
        </authorList>
    </citation>
    <scope>NUCLEOTIDE SEQUENCE [LARGE SCALE GENOMIC DNA]</scope>
    <source>
        <strain evidence="8 9">SSTM10-2</strain>
    </source>
</reference>
<keyword evidence="4" id="KW-0520">NAD</keyword>
<dbReference type="NCBIfam" id="NF005222">
    <property type="entry name" value="PRK06718.1"/>
    <property type="match status" value="1"/>
</dbReference>
<protein>
    <recommendedName>
        <fullName evidence="2">precorrin-2 dehydrogenase</fullName>
        <ecNumber evidence="2">1.3.1.76</ecNumber>
    </recommendedName>
</protein>
<name>A0ABY4H179_9BACI</name>
<evidence type="ECO:0000256" key="3">
    <source>
        <dbReference type="ARBA" id="ARBA00023002"/>
    </source>
</evidence>
<sequence>MTLVPLMLDLKGKKVVVIGGGHVAKRRVDSLLDTEAFLTVISPKLIPELIHHHEKARIDWKQKYFSPDDVEGAFLIITATNNRTANRIVVESAPSDCLINAADEADAGNVHFPAHFERGKLTVAISTQGASPLLAKKIKKDLSCQYDERYEQYLDFLFEVRQLLKQSSFSHQERNNYLHKILSEVYLDPQTQKEMLHSLEHYIKNIN</sequence>
<dbReference type="PANTHER" id="PTHR35330">
    <property type="entry name" value="SIROHEME BIOSYNTHESIS PROTEIN MET8"/>
    <property type="match status" value="1"/>
</dbReference>
<dbReference type="InterPro" id="IPR028161">
    <property type="entry name" value="Met8-like"/>
</dbReference>
<dbReference type="Pfam" id="PF13241">
    <property type="entry name" value="NAD_binding_7"/>
    <property type="match status" value="1"/>
</dbReference>
<proteinExistence type="predicted"/>
<keyword evidence="9" id="KW-1185">Reference proteome</keyword>
<dbReference type="Gene3D" id="1.10.8.610">
    <property type="entry name" value="SirC, precorrin-2 dehydrogenase, C-terminal helical domain-like"/>
    <property type="match status" value="1"/>
</dbReference>
<dbReference type="InterPro" id="IPR036291">
    <property type="entry name" value="NAD(P)-bd_dom_sf"/>
</dbReference>
<dbReference type="SUPFAM" id="SSF75615">
    <property type="entry name" value="Siroheme synthase middle domains-like"/>
    <property type="match status" value="1"/>
</dbReference>
<comment type="catalytic activity">
    <reaction evidence="6">
        <text>precorrin-2 + NAD(+) = sirohydrochlorin + NADH + 2 H(+)</text>
        <dbReference type="Rhea" id="RHEA:15613"/>
        <dbReference type="ChEBI" id="CHEBI:15378"/>
        <dbReference type="ChEBI" id="CHEBI:57540"/>
        <dbReference type="ChEBI" id="CHEBI:57945"/>
        <dbReference type="ChEBI" id="CHEBI:58351"/>
        <dbReference type="ChEBI" id="CHEBI:58827"/>
        <dbReference type="EC" id="1.3.1.76"/>
    </reaction>
</comment>
<dbReference type="NCBIfam" id="TIGR01470">
    <property type="entry name" value="cysG_Nterm"/>
    <property type="match status" value="1"/>
</dbReference>
<evidence type="ECO:0000256" key="4">
    <source>
        <dbReference type="ARBA" id="ARBA00023027"/>
    </source>
</evidence>
<evidence type="ECO:0000256" key="6">
    <source>
        <dbReference type="ARBA" id="ARBA00047561"/>
    </source>
</evidence>
<evidence type="ECO:0000256" key="5">
    <source>
        <dbReference type="ARBA" id="ARBA00023244"/>
    </source>
</evidence>
<dbReference type="InterPro" id="IPR028281">
    <property type="entry name" value="Sirohaem_synthase_central"/>
</dbReference>
<dbReference type="InterPro" id="IPR042518">
    <property type="entry name" value="SirC_C"/>
</dbReference>
<comment type="pathway">
    <text evidence="1">Porphyrin-containing compound metabolism; siroheme biosynthesis; sirohydrochlorin from precorrin-2: step 1/1.</text>
</comment>
<dbReference type="RefSeq" id="WP_244753510.1">
    <property type="nucleotide sequence ID" value="NZ_CP095074.1"/>
</dbReference>
<evidence type="ECO:0000259" key="7">
    <source>
        <dbReference type="Pfam" id="PF14824"/>
    </source>
</evidence>
<evidence type="ECO:0000256" key="2">
    <source>
        <dbReference type="ARBA" id="ARBA00012400"/>
    </source>
</evidence>
<accession>A0ABY4H179</accession>
<dbReference type="SUPFAM" id="SSF51735">
    <property type="entry name" value="NAD(P)-binding Rossmann-fold domains"/>
    <property type="match status" value="1"/>
</dbReference>
<dbReference type="Proteomes" id="UP000831880">
    <property type="component" value="Chromosome"/>
</dbReference>
<organism evidence="8 9">
    <name type="scientific">Halobacillus shinanisalinarum</name>
    <dbReference type="NCBI Taxonomy" id="2932258"/>
    <lineage>
        <taxon>Bacteria</taxon>
        <taxon>Bacillati</taxon>
        <taxon>Bacillota</taxon>
        <taxon>Bacilli</taxon>
        <taxon>Bacillales</taxon>
        <taxon>Bacillaceae</taxon>
        <taxon>Halobacillus</taxon>
    </lineage>
</organism>
<evidence type="ECO:0000256" key="1">
    <source>
        <dbReference type="ARBA" id="ARBA00005010"/>
    </source>
</evidence>
<dbReference type="InterPro" id="IPR006367">
    <property type="entry name" value="Sirohaem_synthase_N"/>
</dbReference>
<dbReference type="Pfam" id="PF22440">
    <property type="entry name" value="SirC_C"/>
    <property type="match status" value="1"/>
</dbReference>
<evidence type="ECO:0000313" key="8">
    <source>
        <dbReference type="EMBL" id="UOQ93899.1"/>
    </source>
</evidence>
<dbReference type="PANTHER" id="PTHR35330:SF1">
    <property type="entry name" value="SIROHEME BIOSYNTHESIS PROTEIN MET8"/>
    <property type="match status" value="1"/>
</dbReference>
<dbReference type="Pfam" id="PF14824">
    <property type="entry name" value="Sirohm_synth_M"/>
    <property type="match status" value="1"/>
</dbReference>
<gene>
    <name evidence="8" type="ORF">MUO14_02640</name>
</gene>
<keyword evidence="5" id="KW-0627">Porphyrin biosynthesis</keyword>
<dbReference type="EC" id="1.3.1.76" evidence="2"/>